<dbReference type="SUPFAM" id="SSF47384">
    <property type="entry name" value="Homodimeric domain of signal transducing histidine kinase"/>
    <property type="match status" value="1"/>
</dbReference>
<protein>
    <recommendedName>
        <fullName evidence="2">histidine kinase</fullName>
        <ecNumber evidence="2">2.7.13.3</ecNumber>
    </recommendedName>
</protein>
<name>I5AZ41_9BACT</name>
<evidence type="ECO:0000256" key="1">
    <source>
        <dbReference type="ARBA" id="ARBA00000085"/>
    </source>
</evidence>
<keyword evidence="10" id="KW-1133">Transmembrane helix</keyword>
<dbReference type="InterPro" id="IPR036890">
    <property type="entry name" value="HATPase_C_sf"/>
</dbReference>
<dbReference type="InterPro" id="IPR003661">
    <property type="entry name" value="HisK_dim/P_dom"/>
</dbReference>
<dbReference type="Pfam" id="PF02518">
    <property type="entry name" value="HATPase_c"/>
    <property type="match status" value="1"/>
</dbReference>
<evidence type="ECO:0000256" key="10">
    <source>
        <dbReference type="SAM" id="Phobius"/>
    </source>
</evidence>
<keyword evidence="3" id="KW-0597">Phosphoprotein</keyword>
<evidence type="ECO:0000256" key="4">
    <source>
        <dbReference type="ARBA" id="ARBA00022679"/>
    </source>
</evidence>
<keyword evidence="6 12" id="KW-0418">Kinase</keyword>
<dbReference type="SMART" id="SM00387">
    <property type="entry name" value="HATPase_c"/>
    <property type="match status" value="1"/>
</dbReference>
<dbReference type="Pfam" id="PF00512">
    <property type="entry name" value="HisKA"/>
    <property type="match status" value="1"/>
</dbReference>
<dbReference type="Gene3D" id="1.10.287.130">
    <property type="match status" value="1"/>
</dbReference>
<keyword evidence="10" id="KW-0812">Transmembrane</keyword>
<feature type="region of interest" description="Disordered" evidence="9">
    <location>
        <begin position="571"/>
        <end position="592"/>
    </location>
</feature>
<keyword evidence="10" id="KW-0472">Membrane</keyword>
<evidence type="ECO:0000256" key="7">
    <source>
        <dbReference type="ARBA" id="ARBA00022840"/>
    </source>
</evidence>
<evidence type="ECO:0000256" key="2">
    <source>
        <dbReference type="ARBA" id="ARBA00012438"/>
    </source>
</evidence>
<reference evidence="12 13" key="1">
    <citation type="submission" date="2011-09" db="EMBL/GenBank/DDBJ databases">
        <authorList>
            <consortium name="US DOE Joint Genome Institute (JGI-PGF)"/>
            <person name="Lucas S."/>
            <person name="Han J."/>
            <person name="Lapidus A."/>
            <person name="Cheng J.-F."/>
            <person name="Goodwin L."/>
            <person name="Pitluck S."/>
            <person name="Peters L."/>
            <person name="Land M.L."/>
            <person name="Hauser L."/>
            <person name="Orellana R."/>
            <person name="Lovley D."/>
            <person name="Woyke T.J."/>
        </authorList>
    </citation>
    <scope>NUCLEOTIDE SEQUENCE [LARGE SCALE GENOMIC DNA]</scope>
    <source>
        <strain evidence="12 13">2ac9</strain>
    </source>
</reference>
<dbReference type="PRINTS" id="PR00344">
    <property type="entry name" value="BCTRLSENSOR"/>
</dbReference>
<dbReference type="Gene3D" id="3.30.565.10">
    <property type="entry name" value="Histidine kinase-like ATPase, C-terminal domain"/>
    <property type="match status" value="1"/>
</dbReference>
<evidence type="ECO:0000313" key="12">
    <source>
        <dbReference type="EMBL" id="EIM62504.1"/>
    </source>
</evidence>
<keyword evidence="8" id="KW-0902">Two-component regulatory system</keyword>
<dbReference type="InterPro" id="IPR004358">
    <property type="entry name" value="Sig_transdc_His_kin-like_C"/>
</dbReference>
<comment type="catalytic activity">
    <reaction evidence="1">
        <text>ATP + protein L-histidine = ADP + protein N-phospho-L-histidine.</text>
        <dbReference type="EC" id="2.7.13.3"/>
    </reaction>
</comment>
<gene>
    <name evidence="12" type="ORF">DespoDRAFT_00486</name>
</gene>
<evidence type="ECO:0000256" key="3">
    <source>
        <dbReference type="ARBA" id="ARBA00022553"/>
    </source>
</evidence>
<dbReference type="EC" id="2.7.13.3" evidence="2"/>
<dbReference type="PROSITE" id="PS50109">
    <property type="entry name" value="HIS_KIN"/>
    <property type="match status" value="1"/>
</dbReference>
<dbReference type="eggNOG" id="COG4191">
    <property type="taxonomic scope" value="Bacteria"/>
</dbReference>
<dbReference type="AlphaFoldDB" id="I5AZ41"/>
<sequence length="592" mass="66062">MFHVILILGITLLHDKSTFSDINLILQSNGGNAIDTKFTESYFQKFRLLLISVFMLIGLVPLVFFGFNGFSKGKQMIEEKAASYLANQAKRNAEAIKLFMIGRVNDIRLISSIWNISKINFNDHIGQIANDQHRPYVDFFIMTQSGQLVLSTGEGKIDSKILEMSACETLSWQGINMSKLFNITKNDNYIPVLMLSKPLSSGRATKDRYFLYCLVDFTAISVLLRDNNMEATGEVYLVNNEGLFLSASRFGAKTLETKISLKKQLPEGNLAAYQAIDYRGKSVLQARQHVDPFGWIVMADQDMVEILDSIKTLEKKAFFYALITGGLVLVLAFFISTSIANMVKEKYQREKQMEFQAIQKEKLAAMGLLTSGLAHELNTPLANALLYTQIALEEMEEQPFDKESISQHLLTVIDEIKHGSSVIKNLLYFSRHTQSDLQTVNCNNLLTKLMEITIPHCDAKNIHVEMTLMPDIPDVLADPSTLQSIVTNLVANAIESMPDGGILTLSTRYIPVLKLVKIEVTDSGIGICREDMSNIFNPFYSTKKPGEGTGLGLFISYEMARKLGGDLKVVSSTRDDASKPGTNFTLELPTGD</sequence>
<keyword evidence="4" id="KW-0808">Transferase</keyword>
<proteinExistence type="predicted"/>
<keyword evidence="7" id="KW-0067">ATP-binding</keyword>
<dbReference type="EMBL" id="CM001488">
    <property type="protein sequence ID" value="EIM62504.1"/>
    <property type="molecule type" value="Genomic_DNA"/>
</dbReference>
<dbReference type="GO" id="GO:0000155">
    <property type="term" value="F:phosphorelay sensor kinase activity"/>
    <property type="evidence" value="ECO:0007669"/>
    <property type="project" value="InterPro"/>
</dbReference>
<dbReference type="STRING" id="879212.DespoDRAFT_00486"/>
<dbReference type="GO" id="GO:0005524">
    <property type="term" value="F:ATP binding"/>
    <property type="evidence" value="ECO:0007669"/>
    <property type="project" value="UniProtKB-KW"/>
</dbReference>
<dbReference type="HOGENOM" id="CLU_023166_1_0_7"/>
<feature type="transmembrane region" description="Helical" evidence="10">
    <location>
        <begin position="48"/>
        <end position="70"/>
    </location>
</feature>
<keyword evidence="13" id="KW-1185">Reference proteome</keyword>
<evidence type="ECO:0000256" key="9">
    <source>
        <dbReference type="SAM" id="MobiDB-lite"/>
    </source>
</evidence>
<keyword evidence="5" id="KW-0547">Nucleotide-binding</keyword>
<reference evidence="12 13" key="2">
    <citation type="submission" date="2012-02" db="EMBL/GenBank/DDBJ databases">
        <title>Improved High-Quality Draft sequence of Desulfobacter postgatei 2ac9.</title>
        <authorList>
            <consortium name="US DOE Joint Genome Institute"/>
            <person name="Lucas S."/>
            <person name="Han J."/>
            <person name="Lapidus A."/>
            <person name="Cheng J.-F."/>
            <person name="Goodwin L."/>
            <person name="Pitluck S."/>
            <person name="Peters L."/>
            <person name="Ovchinnikova G."/>
            <person name="Held B."/>
            <person name="Detter J.C."/>
            <person name="Han C."/>
            <person name="Tapia R."/>
            <person name="Land M."/>
            <person name="Hauser L."/>
            <person name="Kyrpides N."/>
            <person name="Ivanova N."/>
            <person name="Pagani I."/>
            <person name="Orellana R."/>
            <person name="Lovley D."/>
            <person name="Woyke T."/>
        </authorList>
    </citation>
    <scope>NUCLEOTIDE SEQUENCE [LARGE SCALE GENOMIC DNA]</scope>
    <source>
        <strain evidence="12 13">2ac9</strain>
    </source>
</reference>
<dbReference type="PANTHER" id="PTHR43065">
    <property type="entry name" value="SENSOR HISTIDINE KINASE"/>
    <property type="match status" value="1"/>
</dbReference>
<dbReference type="InterPro" id="IPR005467">
    <property type="entry name" value="His_kinase_dom"/>
</dbReference>
<feature type="domain" description="Histidine kinase" evidence="11">
    <location>
        <begin position="372"/>
        <end position="592"/>
    </location>
</feature>
<evidence type="ECO:0000313" key="13">
    <source>
        <dbReference type="Proteomes" id="UP000005778"/>
    </source>
</evidence>
<dbReference type="SMART" id="SM00388">
    <property type="entry name" value="HisKA"/>
    <property type="match status" value="1"/>
</dbReference>
<evidence type="ECO:0000256" key="5">
    <source>
        <dbReference type="ARBA" id="ARBA00022741"/>
    </source>
</evidence>
<evidence type="ECO:0000256" key="8">
    <source>
        <dbReference type="ARBA" id="ARBA00023012"/>
    </source>
</evidence>
<dbReference type="Proteomes" id="UP000005778">
    <property type="component" value="Chromosome"/>
</dbReference>
<dbReference type="SUPFAM" id="SSF55874">
    <property type="entry name" value="ATPase domain of HSP90 chaperone/DNA topoisomerase II/histidine kinase"/>
    <property type="match status" value="1"/>
</dbReference>
<evidence type="ECO:0000256" key="6">
    <source>
        <dbReference type="ARBA" id="ARBA00022777"/>
    </source>
</evidence>
<dbReference type="PANTHER" id="PTHR43065:SF10">
    <property type="entry name" value="PEROXIDE STRESS-ACTIVATED HISTIDINE KINASE MAK3"/>
    <property type="match status" value="1"/>
</dbReference>
<organism evidence="12 13">
    <name type="scientific">Desulfobacter postgatei 2ac9</name>
    <dbReference type="NCBI Taxonomy" id="879212"/>
    <lineage>
        <taxon>Bacteria</taxon>
        <taxon>Pseudomonadati</taxon>
        <taxon>Thermodesulfobacteriota</taxon>
        <taxon>Desulfobacteria</taxon>
        <taxon>Desulfobacterales</taxon>
        <taxon>Desulfobacteraceae</taxon>
        <taxon>Desulfobacter</taxon>
    </lineage>
</organism>
<dbReference type="InterPro" id="IPR036097">
    <property type="entry name" value="HisK_dim/P_sf"/>
</dbReference>
<feature type="transmembrane region" description="Helical" evidence="10">
    <location>
        <begin position="317"/>
        <end position="343"/>
    </location>
</feature>
<dbReference type="InterPro" id="IPR003594">
    <property type="entry name" value="HATPase_dom"/>
</dbReference>
<dbReference type="CDD" id="cd00082">
    <property type="entry name" value="HisKA"/>
    <property type="match status" value="1"/>
</dbReference>
<accession>I5AZ41</accession>
<evidence type="ECO:0000259" key="11">
    <source>
        <dbReference type="PROSITE" id="PS50109"/>
    </source>
</evidence>